<keyword evidence="4" id="KW-1185">Reference proteome</keyword>
<dbReference type="Proteomes" id="UP001361239">
    <property type="component" value="Unassembled WGS sequence"/>
</dbReference>
<gene>
    <name evidence="3" type="ORF">WG901_21945</name>
</gene>
<dbReference type="RefSeq" id="WP_339589271.1">
    <property type="nucleotide sequence ID" value="NZ_JBBHJZ010000007.1"/>
</dbReference>
<feature type="domain" description="PilZ" evidence="2">
    <location>
        <begin position="22"/>
        <end position="100"/>
    </location>
</feature>
<evidence type="ECO:0000256" key="1">
    <source>
        <dbReference type="SAM" id="MobiDB-lite"/>
    </source>
</evidence>
<dbReference type="EMBL" id="JBBHJZ010000007">
    <property type="protein sequence ID" value="MEJ5979332.1"/>
    <property type="molecule type" value="Genomic_DNA"/>
</dbReference>
<dbReference type="InterPro" id="IPR009875">
    <property type="entry name" value="PilZ_domain"/>
</dbReference>
<dbReference type="Pfam" id="PF07238">
    <property type="entry name" value="PilZ"/>
    <property type="match status" value="1"/>
</dbReference>
<reference evidence="3 4" key="1">
    <citation type="submission" date="2024-03" db="EMBL/GenBank/DDBJ databases">
        <authorList>
            <person name="Jo J.-H."/>
        </authorList>
    </citation>
    <scope>NUCLEOTIDE SEQUENCE [LARGE SCALE GENOMIC DNA]</scope>
    <source>
        <strain evidence="3 4">PS1R-30</strain>
    </source>
</reference>
<name>A0ABU8S235_9SPHN</name>
<feature type="region of interest" description="Disordered" evidence="1">
    <location>
        <begin position="121"/>
        <end position="149"/>
    </location>
</feature>
<evidence type="ECO:0000313" key="3">
    <source>
        <dbReference type="EMBL" id="MEJ5979332.1"/>
    </source>
</evidence>
<accession>A0ABU8S235</accession>
<evidence type="ECO:0000259" key="2">
    <source>
        <dbReference type="Pfam" id="PF07238"/>
    </source>
</evidence>
<dbReference type="SUPFAM" id="SSF141371">
    <property type="entry name" value="PilZ domain-like"/>
    <property type="match status" value="1"/>
</dbReference>
<evidence type="ECO:0000313" key="4">
    <source>
        <dbReference type="Proteomes" id="UP001361239"/>
    </source>
</evidence>
<proteinExistence type="predicted"/>
<organism evidence="3 4">
    <name type="scientific">Novosphingobium anseongense</name>
    <dbReference type="NCBI Taxonomy" id="3133436"/>
    <lineage>
        <taxon>Bacteria</taxon>
        <taxon>Pseudomonadati</taxon>
        <taxon>Pseudomonadota</taxon>
        <taxon>Alphaproteobacteria</taxon>
        <taxon>Sphingomonadales</taxon>
        <taxon>Sphingomonadaceae</taxon>
        <taxon>Novosphingobium</taxon>
    </lineage>
</organism>
<comment type="caution">
    <text evidence="3">The sequence shown here is derived from an EMBL/GenBank/DDBJ whole genome shotgun (WGS) entry which is preliminary data.</text>
</comment>
<sequence length="149" mass="16641">MTRARSTDVQAVATPLDDKDDERRLSDRFALMFNTRCRTGDGPMPEVWLLDLSRKGCQLFGRQGTFRPGQNVILLNLAGAARSGRVAWTAQMKAGVEFDQVICAELLAGMLDNPSIAECERSETEPMEDQFGRKLAPLPPLGRAFRDRR</sequence>
<protein>
    <submittedName>
        <fullName evidence="3">PilZ domain-containing protein</fullName>
    </submittedName>
</protein>